<proteinExistence type="inferred from homology"/>
<dbReference type="InterPro" id="IPR023393">
    <property type="entry name" value="START-like_dom_sf"/>
</dbReference>
<dbReference type="AlphaFoldDB" id="A0A7W6J9U6"/>
<protein>
    <submittedName>
        <fullName evidence="3">Uncharacterized protein YndB with AHSA1/START domain</fullName>
    </submittedName>
</protein>
<name>A0A7W6J9U6_9CAUL</name>
<dbReference type="SUPFAM" id="SSF55961">
    <property type="entry name" value="Bet v1-like"/>
    <property type="match status" value="1"/>
</dbReference>
<accession>A0A7W6J9U6</accession>
<dbReference type="EMBL" id="JACIDM010000001">
    <property type="protein sequence ID" value="MBB4081190.1"/>
    <property type="molecule type" value="Genomic_DNA"/>
</dbReference>
<keyword evidence="4" id="KW-1185">Reference proteome</keyword>
<comment type="similarity">
    <text evidence="1">Belongs to the AHA1 family.</text>
</comment>
<dbReference type="Pfam" id="PF08327">
    <property type="entry name" value="AHSA1"/>
    <property type="match status" value="1"/>
</dbReference>
<evidence type="ECO:0000259" key="2">
    <source>
        <dbReference type="Pfam" id="PF08327"/>
    </source>
</evidence>
<feature type="domain" description="Activator of Hsp90 ATPase homologue 1/2-like C-terminal" evidence="2">
    <location>
        <begin position="21"/>
        <end position="158"/>
    </location>
</feature>
<dbReference type="Gene3D" id="3.30.530.20">
    <property type="match status" value="1"/>
</dbReference>
<reference evidence="3 4" key="1">
    <citation type="submission" date="2020-08" db="EMBL/GenBank/DDBJ databases">
        <title>Genomic Encyclopedia of Type Strains, Phase IV (KMG-IV): sequencing the most valuable type-strain genomes for metagenomic binning, comparative biology and taxonomic classification.</title>
        <authorList>
            <person name="Goeker M."/>
        </authorList>
    </citation>
    <scope>NUCLEOTIDE SEQUENCE [LARGE SCALE GENOMIC DNA]</scope>
    <source>
        <strain evidence="3 4">DSM 23960</strain>
    </source>
</reference>
<evidence type="ECO:0000313" key="4">
    <source>
        <dbReference type="Proteomes" id="UP000529946"/>
    </source>
</evidence>
<dbReference type="Proteomes" id="UP000529946">
    <property type="component" value="Unassembled WGS sequence"/>
</dbReference>
<dbReference type="RefSeq" id="WP_183201586.1">
    <property type="nucleotide sequence ID" value="NZ_BAAAER010000002.1"/>
</dbReference>
<gene>
    <name evidence="3" type="ORF">GGR12_000029</name>
</gene>
<dbReference type="InterPro" id="IPR013538">
    <property type="entry name" value="ASHA1/2-like_C"/>
</dbReference>
<evidence type="ECO:0000313" key="3">
    <source>
        <dbReference type="EMBL" id="MBB4081190.1"/>
    </source>
</evidence>
<comment type="caution">
    <text evidence="3">The sequence shown here is derived from an EMBL/GenBank/DDBJ whole genome shotgun (WGS) entry which is preliminary data.</text>
</comment>
<evidence type="ECO:0000256" key="1">
    <source>
        <dbReference type="ARBA" id="ARBA00006817"/>
    </source>
</evidence>
<sequence length="163" mass="18480">MTVRTEPSVAHGTFTVERRYDASPARVFAAHADPAAFRRWFADGEEWTVHTWEQDFRVGGHFRGSFRFGDENNATWFNETEYLDIVENRRMVWSYVMGRESPDGRIRNSVSLATTEIVADGAGTRLVYTEQGAFLESADDIALRERGCADMLDALGRELKAHA</sequence>
<organism evidence="3 4">
    <name type="scientific">Brevundimonas lenta</name>
    <dbReference type="NCBI Taxonomy" id="424796"/>
    <lineage>
        <taxon>Bacteria</taxon>
        <taxon>Pseudomonadati</taxon>
        <taxon>Pseudomonadota</taxon>
        <taxon>Alphaproteobacteria</taxon>
        <taxon>Caulobacterales</taxon>
        <taxon>Caulobacteraceae</taxon>
        <taxon>Brevundimonas</taxon>
    </lineage>
</organism>